<dbReference type="EMBL" id="GGEC01071972">
    <property type="protein sequence ID" value="MBX52456.1"/>
    <property type="molecule type" value="Transcribed_RNA"/>
</dbReference>
<sequence>MLSWYIRALNQSSSSTNQKFCIIISLLSETISSIMMTVLPATRSN</sequence>
<name>A0A2P2PCJ3_RHIMU</name>
<keyword evidence="1" id="KW-1133">Transmembrane helix</keyword>
<evidence type="ECO:0000313" key="2">
    <source>
        <dbReference type="EMBL" id="MBX52456.1"/>
    </source>
</evidence>
<accession>A0A2P2PCJ3</accession>
<dbReference type="AlphaFoldDB" id="A0A2P2PCJ3"/>
<keyword evidence="1" id="KW-0812">Transmembrane</keyword>
<feature type="transmembrane region" description="Helical" evidence="1">
    <location>
        <begin position="20"/>
        <end position="39"/>
    </location>
</feature>
<proteinExistence type="predicted"/>
<keyword evidence="1" id="KW-0472">Membrane</keyword>
<organism evidence="2">
    <name type="scientific">Rhizophora mucronata</name>
    <name type="common">Asiatic mangrove</name>
    <dbReference type="NCBI Taxonomy" id="61149"/>
    <lineage>
        <taxon>Eukaryota</taxon>
        <taxon>Viridiplantae</taxon>
        <taxon>Streptophyta</taxon>
        <taxon>Embryophyta</taxon>
        <taxon>Tracheophyta</taxon>
        <taxon>Spermatophyta</taxon>
        <taxon>Magnoliopsida</taxon>
        <taxon>eudicotyledons</taxon>
        <taxon>Gunneridae</taxon>
        <taxon>Pentapetalae</taxon>
        <taxon>rosids</taxon>
        <taxon>fabids</taxon>
        <taxon>Malpighiales</taxon>
        <taxon>Rhizophoraceae</taxon>
        <taxon>Rhizophora</taxon>
    </lineage>
</organism>
<protein>
    <submittedName>
        <fullName evidence="2">Uncharacterized protein</fullName>
    </submittedName>
</protein>
<evidence type="ECO:0000256" key="1">
    <source>
        <dbReference type="SAM" id="Phobius"/>
    </source>
</evidence>
<reference evidence="2" key="1">
    <citation type="submission" date="2018-02" db="EMBL/GenBank/DDBJ databases">
        <title>Rhizophora mucronata_Transcriptome.</title>
        <authorList>
            <person name="Meera S.P."/>
            <person name="Sreeshan A."/>
            <person name="Augustine A."/>
        </authorList>
    </citation>
    <scope>NUCLEOTIDE SEQUENCE</scope>
    <source>
        <tissue evidence="2">Leaf</tissue>
    </source>
</reference>